<sequence>MNTIEKVNELLSMTSKIEDGRIKFLPVEAYLDQEVVIDYARRGKWSLVHFAGRAGGLGTKAIRVVPWLPSNQWPVGGSMRYYESAFQYRSMNDYLVQGELRFILNNRENILERKNEFKLFEAAQKPVFELFDCLDGWKTLSEWIHNEENWPDADLSKEEKQRRERELFLRFDSSLESTLFLNLMDQLQNDKYLPEVPNFDLGFYEERILSAISYRAGMRVFDEPMEKLEELLIQSVKYAHGFGTEDDDLRLRVSMSETSMKVFEAIEALFSPYMTGEVSQKIKDMPEFYIAEAMNKQKRGYNGIAHIEVAALMDDQLNDPKKAWKYLQAASYWVGENMPEAQGTVLETAMHLCDKHGWNEALEVLEYNKRMMDV</sequence>
<reference evidence="1 2" key="1">
    <citation type="journal article" date="2019" name="Int. J. Syst. Evol. Microbiol.">
        <title>The Global Catalogue of Microorganisms (GCM) 10K type strain sequencing project: providing services to taxonomists for standard genome sequencing and annotation.</title>
        <authorList>
            <consortium name="The Broad Institute Genomics Platform"/>
            <consortium name="The Broad Institute Genome Sequencing Center for Infectious Disease"/>
            <person name="Wu L."/>
            <person name="Ma J."/>
        </authorList>
    </citation>
    <scope>NUCLEOTIDE SEQUENCE [LARGE SCALE GENOMIC DNA]</scope>
    <source>
        <strain evidence="1 2">JCM 16083</strain>
    </source>
</reference>
<keyword evidence="2" id="KW-1185">Reference proteome</keyword>
<comment type="caution">
    <text evidence="1">The sequence shown here is derived from an EMBL/GenBank/DDBJ whole genome shotgun (WGS) entry which is preliminary data.</text>
</comment>
<dbReference type="RefSeq" id="WP_343788187.1">
    <property type="nucleotide sequence ID" value="NZ_BAAAFH010000021.1"/>
</dbReference>
<gene>
    <name evidence="1" type="ORF">GCM10009118_24590</name>
</gene>
<dbReference type="Proteomes" id="UP001501126">
    <property type="component" value="Unassembled WGS sequence"/>
</dbReference>
<evidence type="ECO:0000313" key="1">
    <source>
        <dbReference type="EMBL" id="GAA0876049.1"/>
    </source>
</evidence>
<organism evidence="1 2">
    <name type="scientific">Wandonia haliotis</name>
    <dbReference type="NCBI Taxonomy" id="574963"/>
    <lineage>
        <taxon>Bacteria</taxon>
        <taxon>Pseudomonadati</taxon>
        <taxon>Bacteroidota</taxon>
        <taxon>Flavobacteriia</taxon>
        <taxon>Flavobacteriales</taxon>
        <taxon>Crocinitomicaceae</taxon>
        <taxon>Wandonia</taxon>
    </lineage>
</organism>
<name>A0ABN1MSW6_9FLAO</name>
<evidence type="ECO:0000313" key="2">
    <source>
        <dbReference type="Proteomes" id="UP001501126"/>
    </source>
</evidence>
<accession>A0ABN1MSW6</accession>
<proteinExistence type="predicted"/>
<dbReference type="EMBL" id="BAAAFH010000021">
    <property type="protein sequence ID" value="GAA0876049.1"/>
    <property type="molecule type" value="Genomic_DNA"/>
</dbReference>
<protein>
    <submittedName>
        <fullName evidence="1">Uncharacterized protein</fullName>
    </submittedName>
</protein>